<comment type="similarity">
    <text evidence="8 9">Belongs to the TRAP transporter small permease family.</text>
</comment>
<evidence type="ECO:0000256" key="3">
    <source>
        <dbReference type="ARBA" id="ARBA00022475"/>
    </source>
</evidence>
<keyword evidence="7 9" id="KW-0472">Membrane</keyword>
<protein>
    <recommendedName>
        <fullName evidence="9">TRAP transporter small permease protein</fullName>
    </recommendedName>
</protein>
<feature type="domain" description="Tripartite ATP-independent periplasmic transporters DctQ component" evidence="10">
    <location>
        <begin position="44"/>
        <end position="191"/>
    </location>
</feature>
<proteinExistence type="inferred from homology"/>
<dbReference type="Proteomes" id="UP000215441">
    <property type="component" value="Unassembled WGS sequence"/>
</dbReference>
<keyword evidence="4 9" id="KW-0997">Cell inner membrane</keyword>
<feature type="transmembrane region" description="Helical" evidence="9">
    <location>
        <begin position="35"/>
        <end position="56"/>
    </location>
</feature>
<keyword evidence="5 9" id="KW-0812">Transmembrane</keyword>
<dbReference type="PANTHER" id="PTHR35011:SF2">
    <property type="entry name" value="2,3-DIKETO-L-GULONATE TRAP TRANSPORTER SMALL PERMEASE PROTEIN YIAM"/>
    <property type="match status" value="1"/>
</dbReference>
<name>A0A235EJV8_9BURK</name>
<keyword evidence="3" id="KW-1003">Cell membrane</keyword>
<dbReference type="AlphaFoldDB" id="A0A235EJV8"/>
<evidence type="ECO:0000256" key="4">
    <source>
        <dbReference type="ARBA" id="ARBA00022519"/>
    </source>
</evidence>
<evidence type="ECO:0000256" key="8">
    <source>
        <dbReference type="ARBA" id="ARBA00038436"/>
    </source>
</evidence>
<dbReference type="GO" id="GO:0005886">
    <property type="term" value="C:plasma membrane"/>
    <property type="evidence" value="ECO:0007669"/>
    <property type="project" value="UniProtKB-SubCell"/>
</dbReference>
<dbReference type="OrthoDB" id="4964541at2"/>
<dbReference type="RefSeq" id="WP_094290684.1">
    <property type="nucleotide sequence ID" value="NZ_NOIG01000010.1"/>
</dbReference>
<dbReference type="GO" id="GO:0015740">
    <property type="term" value="P:C4-dicarboxylate transport"/>
    <property type="evidence" value="ECO:0007669"/>
    <property type="project" value="TreeGrafter"/>
</dbReference>
<evidence type="ECO:0000256" key="6">
    <source>
        <dbReference type="ARBA" id="ARBA00022989"/>
    </source>
</evidence>
<evidence type="ECO:0000256" key="1">
    <source>
        <dbReference type="ARBA" id="ARBA00004429"/>
    </source>
</evidence>
<evidence type="ECO:0000259" key="10">
    <source>
        <dbReference type="Pfam" id="PF04290"/>
    </source>
</evidence>
<dbReference type="PANTHER" id="PTHR35011">
    <property type="entry name" value="2,3-DIKETO-L-GULONATE TRAP TRANSPORTER SMALL PERMEASE PROTEIN YIAM"/>
    <property type="match status" value="1"/>
</dbReference>
<evidence type="ECO:0000256" key="5">
    <source>
        <dbReference type="ARBA" id="ARBA00022692"/>
    </source>
</evidence>
<keyword evidence="12" id="KW-1185">Reference proteome</keyword>
<organism evidence="11 12">
    <name type="scientific">Acidovorax kalamii</name>
    <dbReference type="NCBI Taxonomy" id="2004485"/>
    <lineage>
        <taxon>Bacteria</taxon>
        <taxon>Pseudomonadati</taxon>
        <taxon>Pseudomonadota</taxon>
        <taxon>Betaproteobacteria</taxon>
        <taxon>Burkholderiales</taxon>
        <taxon>Comamonadaceae</taxon>
        <taxon>Acidovorax</taxon>
    </lineage>
</organism>
<gene>
    <name evidence="11" type="ORF">CBY09_16595</name>
</gene>
<dbReference type="EMBL" id="NOIG01000010">
    <property type="protein sequence ID" value="OYD49270.1"/>
    <property type="molecule type" value="Genomic_DNA"/>
</dbReference>
<comment type="subcellular location">
    <subcellularLocation>
        <location evidence="1 9">Cell inner membrane</location>
        <topology evidence="1 9">Multi-pass membrane protein</topology>
    </subcellularLocation>
</comment>
<comment type="function">
    <text evidence="9">Part of the tripartite ATP-independent periplasmic (TRAP) transport system.</text>
</comment>
<evidence type="ECO:0000256" key="9">
    <source>
        <dbReference type="RuleBase" id="RU369079"/>
    </source>
</evidence>
<feature type="transmembrane region" description="Helical" evidence="9">
    <location>
        <begin position="109"/>
        <end position="130"/>
    </location>
</feature>
<dbReference type="GO" id="GO:0022857">
    <property type="term" value="F:transmembrane transporter activity"/>
    <property type="evidence" value="ECO:0007669"/>
    <property type="project" value="UniProtKB-UniRule"/>
</dbReference>
<accession>A0A235EJV8</accession>
<keyword evidence="6 9" id="KW-1133">Transmembrane helix</keyword>
<dbReference type="Pfam" id="PF04290">
    <property type="entry name" value="DctQ"/>
    <property type="match status" value="1"/>
</dbReference>
<evidence type="ECO:0000256" key="2">
    <source>
        <dbReference type="ARBA" id="ARBA00022448"/>
    </source>
</evidence>
<reference evidence="11 12" key="1">
    <citation type="submission" date="2017-07" db="EMBL/GenBank/DDBJ databases">
        <title>Acidovorax KNDSW TSA 6 genome sequence and assembly.</title>
        <authorList>
            <person name="Mayilraj S."/>
        </authorList>
    </citation>
    <scope>NUCLEOTIDE SEQUENCE [LARGE SCALE GENOMIC DNA]</scope>
    <source>
        <strain evidence="11 12">KNDSW-TSA6</strain>
    </source>
</reference>
<dbReference type="InterPro" id="IPR055348">
    <property type="entry name" value="DctQ"/>
</dbReference>
<evidence type="ECO:0000313" key="12">
    <source>
        <dbReference type="Proteomes" id="UP000215441"/>
    </source>
</evidence>
<comment type="caution">
    <text evidence="11">The sequence shown here is derived from an EMBL/GenBank/DDBJ whole genome shotgun (WGS) entry which is preliminary data.</text>
</comment>
<comment type="subunit">
    <text evidence="9">The complex comprises the extracytoplasmic solute receptor protein and the two transmembrane proteins.</text>
</comment>
<sequence>MPSSHSPTPPPAATPRTPVRWVLALSSHILRVERYVLTGLMTLLVLLILFNVGTRYSGMPIYWVDEAAVYTVVWLTFVGASVMTRLRMDFSVGLLTDHLGPRSVRAAKVVAMLGVLVFGVAMLVMCWVWMDPVGIARHGFDAKEFAAESFNFLYTERTQTLNWPTWVLQLILPLFSATFTVHALANLLEDLGAAERVQHPGFDVVNADAVN</sequence>
<comment type="caution">
    <text evidence="9">Lacks conserved residue(s) required for the propagation of feature annotation.</text>
</comment>
<evidence type="ECO:0000256" key="7">
    <source>
        <dbReference type="ARBA" id="ARBA00023136"/>
    </source>
</evidence>
<feature type="transmembrane region" description="Helical" evidence="9">
    <location>
        <begin position="68"/>
        <end position="88"/>
    </location>
</feature>
<evidence type="ECO:0000313" key="11">
    <source>
        <dbReference type="EMBL" id="OYD49270.1"/>
    </source>
</evidence>
<dbReference type="InterPro" id="IPR007387">
    <property type="entry name" value="TRAP_DctQ"/>
</dbReference>
<keyword evidence="2 9" id="KW-0813">Transport</keyword>